<evidence type="ECO:0000313" key="6">
    <source>
        <dbReference type="Proteomes" id="UP000318927"/>
    </source>
</evidence>
<dbReference type="PANTHER" id="PTHR44846">
    <property type="entry name" value="MANNOSYL-D-GLYCERATE TRANSPORT/METABOLISM SYSTEM REPRESSOR MNGR-RELATED"/>
    <property type="match status" value="1"/>
</dbReference>
<dbReference type="Gene3D" id="1.10.10.10">
    <property type="entry name" value="Winged helix-like DNA-binding domain superfamily/Winged helix DNA-binding domain"/>
    <property type="match status" value="1"/>
</dbReference>
<dbReference type="Pfam" id="PF00392">
    <property type="entry name" value="GntR"/>
    <property type="match status" value="1"/>
</dbReference>
<dbReference type="AlphaFoldDB" id="A0A5B8J722"/>
<name>A0A5B8J722_9MOLU</name>
<dbReference type="CDD" id="cd07377">
    <property type="entry name" value="WHTH_GntR"/>
    <property type="match status" value="1"/>
</dbReference>
<dbReference type="InterPro" id="IPR000524">
    <property type="entry name" value="Tscrpt_reg_HTH_GntR"/>
</dbReference>
<dbReference type="OrthoDB" id="397750at2"/>
<evidence type="ECO:0000313" key="5">
    <source>
        <dbReference type="EMBL" id="QDY86956.1"/>
    </source>
</evidence>
<dbReference type="InterPro" id="IPR036390">
    <property type="entry name" value="WH_DNA-bd_sf"/>
</dbReference>
<dbReference type="InterPro" id="IPR036388">
    <property type="entry name" value="WH-like_DNA-bd_sf"/>
</dbReference>
<organism evidence="5 6">
    <name type="scientific">Mycoplasma anserisalpingitidis</name>
    <dbReference type="NCBI Taxonomy" id="519450"/>
    <lineage>
        <taxon>Bacteria</taxon>
        <taxon>Bacillati</taxon>
        <taxon>Mycoplasmatota</taxon>
        <taxon>Mollicutes</taxon>
        <taxon>Mycoplasmataceae</taxon>
        <taxon>Mycoplasma</taxon>
    </lineage>
</organism>
<dbReference type="PROSITE" id="PS50949">
    <property type="entry name" value="HTH_GNTR"/>
    <property type="match status" value="1"/>
</dbReference>
<dbReference type="SMART" id="SM00345">
    <property type="entry name" value="HTH_GNTR"/>
    <property type="match status" value="1"/>
</dbReference>
<dbReference type="SUPFAM" id="SSF46785">
    <property type="entry name" value="Winged helix' DNA-binding domain"/>
    <property type="match status" value="1"/>
</dbReference>
<protein>
    <submittedName>
        <fullName evidence="5">GntR family transcriptional regulator</fullName>
    </submittedName>
</protein>
<dbReference type="EMBL" id="CP042295">
    <property type="protein sequence ID" value="QDY86956.1"/>
    <property type="molecule type" value="Genomic_DNA"/>
</dbReference>
<sequence>MNKPVKKTQQIINYLMELIQSKKIPTNKIMPSEHALMMRFNCSRSVVVAAYQKLEALGAIYSISKRGHFVAENFHNLIKPVSYLIGCDKQTVKLRTRNFELPEWIINNQIIFVNGVEKFEKEYFIKGELVAEGEIYLSGKYVNESSEIQENKSLIDYLNNSDGLTNIVYRLNYEKVNKFNHEFLVVVSFYGYDEDSISIAGKYYIKPEHFTFYHQEFSLNH</sequence>
<evidence type="ECO:0000256" key="3">
    <source>
        <dbReference type="ARBA" id="ARBA00023163"/>
    </source>
</evidence>
<dbReference type="GO" id="GO:0003700">
    <property type="term" value="F:DNA-binding transcription factor activity"/>
    <property type="evidence" value="ECO:0007669"/>
    <property type="project" value="InterPro"/>
</dbReference>
<evidence type="ECO:0000256" key="1">
    <source>
        <dbReference type="ARBA" id="ARBA00023015"/>
    </source>
</evidence>
<evidence type="ECO:0000256" key="2">
    <source>
        <dbReference type="ARBA" id="ARBA00023125"/>
    </source>
</evidence>
<dbReference type="PANTHER" id="PTHR44846:SF1">
    <property type="entry name" value="MANNOSYL-D-GLYCERATE TRANSPORT_METABOLISM SYSTEM REPRESSOR MNGR-RELATED"/>
    <property type="match status" value="1"/>
</dbReference>
<proteinExistence type="predicted"/>
<keyword evidence="3" id="KW-0804">Transcription</keyword>
<dbReference type="RefSeq" id="WP_146368539.1">
    <property type="nucleotide sequence ID" value="NZ_CP042295.1"/>
</dbReference>
<dbReference type="KEGG" id="mans:FRW55_02155"/>
<keyword evidence="6" id="KW-1185">Reference proteome</keyword>
<dbReference type="GO" id="GO:0045892">
    <property type="term" value="P:negative regulation of DNA-templated transcription"/>
    <property type="evidence" value="ECO:0007669"/>
    <property type="project" value="TreeGrafter"/>
</dbReference>
<accession>A0A5B8J722</accession>
<evidence type="ECO:0000259" key="4">
    <source>
        <dbReference type="PROSITE" id="PS50949"/>
    </source>
</evidence>
<dbReference type="InterPro" id="IPR050679">
    <property type="entry name" value="Bact_HTH_transcr_reg"/>
</dbReference>
<gene>
    <name evidence="5" type="ORF">FRW55_02155</name>
</gene>
<dbReference type="GO" id="GO:0003677">
    <property type="term" value="F:DNA binding"/>
    <property type="evidence" value="ECO:0007669"/>
    <property type="project" value="UniProtKB-KW"/>
</dbReference>
<reference evidence="5 6" key="1">
    <citation type="journal article" date="2019" name="Microbiol. Resour. Announc.">
        <title>Complete Genome Sequences of Three Mycoplasma anserisalpingitis (Mycoplasma sp. 1220) Strains.</title>
        <authorList>
            <person name="Grozner D."/>
            <person name="Forro B."/>
            <person name="Kovacs A.B."/>
            <person name="Marton S."/>
            <person name="Banyai K."/>
            <person name="Kreizinger Z."/>
            <person name="Sulyok K.M."/>
            <person name="Gyuranecz M."/>
        </authorList>
    </citation>
    <scope>NUCLEOTIDE SEQUENCE [LARGE SCALE GENOMIC DNA]</scope>
    <source>
        <strain evidence="5 6">ATCC:BAA-2147</strain>
    </source>
</reference>
<keyword evidence="1" id="KW-0805">Transcription regulation</keyword>
<feature type="domain" description="HTH gntR-type" evidence="4">
    <location>
        <begin position="5"/>
        <end position="73"/>
    </location>
</feature>
<dbReference type="Proteomes" id="UP000318927">
    <property type="component" value="Chromosome"/>
</dbReference>
<keyword evidence="2" id="KW-0238">DNA-binding</keyword>